<dbReference type="Proteomes" id="UP001500936">
    <property type="component" value="Unassembled WGS sequence"/>
</dbReference>
<accession>A0ABP8KLT3</accession>
<sequence length="481" mass="53566">MNPSVVQAQQRFTKGDSTAFIKRCHIELEDYISGLNAAGLYCGSQGEFVQKQQTLIAQSFLDKETFVYSDLVGEGFPVQQYIQQFRLYRGEATVDPGKARYLLSRNKAGKPVVIAYVSQTTEYEKPGTSRTRKTTPLAIHYTFDLVAGSTGFEPENYKIVKIENARAIPPKAESFPADVDIIALREKERSLSWTAYRLARSIAEKLPNKQVPLVVRKFSYDNSQLTNAFSDQLADELRHRLKSDGINVIADDRPQGQGIRGSYQQRGNQVEITTELFDLSTDKSITTLAPNRDLPVTWVLQKGLKLKPEDNDAAITTQQTITAEAPTVSPAASTPLQIALKASGRVRKSLEFWEGDTMTVGLRVNKPCFVRLVYVQTDGAVAFLDEMEIKADQINKDILLPRQFECVPPFGQETLLAAASTTRFCPLQTQENQFGSAIIAGTLKDALKNTRCVDRGMRNLPELTETRLVLTTRGAKTLAQK</sequence>
<keyword evidence="2" id="KW-1185">Reference proteome</keyword>
<proteinExistence type="predicted"/>
<organism evidence="1 2">
    <name type="scientific">Nibrella viscosa</name>
    <dbReference type="NCBI Taxonomy" id="1084524"/>
    <lineage>
        <taxon>Bacteria</taxon>
        <taxon>Pseudomonadati</taxon>
        <taxon>Bacteroidota</taxon>
        <taxon>Cytophagia</taxon>
        <taxon>Cytophagales</taxon>
        <taxon>Spirosomataceae</taxon>
        <taxon>Nibrella</taxon>
    </lineage>
</organism>
<evidence type="ECO:0000313" key="2">
    <source>
        <dbReference type="Proteomes" id="UP001500936"/>
    </source>
</evidence>
<protein>
    <recommendedName>
        <fullName evidence="3">DUF4384 domain-containing protein</fullName>
    </recommendedName>
</protein>
<comment type="caution">
    <text evidence="1">The sequence shown here is derived from an EMBL/GenBank/DDBJ whole genome shotgun (WGS) entry which is preliminary data.</text>
</comment>
<reference evidence="2" key="1">
    <citation type="journal article" date="2019" name="Int. J. Syst. Evol. Microbiol.">
        <title>The Global Catalogue of Microorganisms (GCM) 10K type strain sequencing project: providing services to taxonomists for standard genome sequencing and annotation.</title>
        <authorList>
            <consortium name="The Broad Institute Genomics Platform"/>
            <consortium name="The Broad Institute Genome Sequencing Center for Infectious Disease"/>
            <person name="Wu L."/>
            <person name="Ma J."/>
        </authorList>
    </citation>
    <scope>NUCLEOTIDE SEQUENCE [LARGE SCALE GENOMIC DNA]</scope>
    <source>
        <strain evidence="2">JCM 17925</strain>
    </source>
</reference>
<evidence type="ECO:0000313" key="1">
    <source>
        <dbReference type="EMBL" id="GAA4409211.1"/>
    </source>
</evidence>
<gene>
    <name evidence="1" type="ORF">GCM10023187_32180</name>
</gene>
<dbReference type="EMBL" id="BAABHB010000006">
    <property type="protein sequence ID" value="GAA4409211.1"/>
    <property type="molecule type" value="Genomic_DNA"/>
</dbReference>
<name>A0ABP8KLT3_9BACT</name>
<evidence type="ECO:0008006" key="3">
    <source>
        <dbReference type="Google" id="ProtNLM"/>
    </source>
</evidence>